<dbReference type="InterPro" id="IPR003838">
    <property type="entry name" value="ABC3_permease_C"/>
</dbReference>
<keyword evidence="2" id="KW-1003">Cell membrane</keyword>
<dbReference type="EMBL" id="JASKYM010000007">
    <property type="protein sequence ID" value="MDK2564311.1"/>
    <property type="molecule type" value="Genomic_DNA"/>
</dbReference>
<feature type="transmembrane region" description="Helical" evidence="7">
    <location>
        <begin position="467"/>
        <end position="487"/>
    </location>
</feature>
<proteinExistence type="predicted"/>
<feature type="transmembrane region" description="Helical" evidence="7">
    <location>
        <begin position="365"/>
        <end position="387"/>
    </location>
</feature>
<keyword evidence="11" id="KW-1185">Reference proteome</keyword>
<feature type="domain" description="ABC3 transporter permease C-terminal" evidence="8">
    <location>
        <begin position="325"/>
        <end position="400"/>
    </location>
</feature>
<reference evidence="10 11" key="1">
    <citation type="submission" date="2023-05" db="EMBL/GenBank/DDBJ databases">
        <title>Rombocin, a short stable natural nisin variant, displays selective antimicrobial activity against Listeria monocytogenes and employs dual mode of action to kill target bacterial strains.</title>
        <authorList>
            <person name="Wambui J."/>
            <person name="Stephan R."/>
            <person name="Kuipers O.P."/>
        </authorList>
    </citation>
    <scope>NUCLEOTIDE SEQUENCE [LARGE SCALE GENOMIC DNA]</scope>
    <source>
        <strain evidence="10 11">RC002</strain>
    </source>
</reference>
<accession>A0ABT7EBK4</accession>
<evidence type="ECO:0000256" key="7">
    <source>
        <dbReference type="SAM" id="Phobius"/>
    </source>
</evidence>
<feature type="domain" description="MacB-like periplasmic core" evidence="9">
    <location>
        <begin position="96"/>
        <end position="287"/>
    </location>
</feature>
<feature type="region of interest" description="Disordered" evidence="6">
    <location>
        <begin position="410"/>
        <end position="437"/>
    </location>
</feature>
<evidence type="ECO:0000256" key="2">
    <source>
        <dbReference type="ARBA" id="ARBA00022475"/>
    </source>
</evidence>
<organism evidence="10 11">
    <name type="scientific">Romboutsia sedimentorum</name>
    <dbReference type="NCBI Taxonomy" id="1368474"/>
    <lineage>
        <taxon>Bacteria</taxon>
        <taxon>Bacillati</taxon>
        <taxon>Bacillota</taxon>
        <taxon>Clostridia</taxon>
        <taxon>Peptostreptococcales</taxon>
        <taxon>Peptostreptococcaceae</taxon>
        <taxon>Romboutsia</taxon>
    </lineage>
</organism>
<gene>
    <name evidence="10" type="ORF">QOZ84_12185</name>
</gene>
<keyword evidence="5 7" id="KW-0472">Membrane</keyword>
<dbReference type="InterPro" id="IPR050250">
    <property type="entry name" value="Macrolide_Exporter_MacB"/>
</dbReference>
<keyword evidence="3 7" id="KW-0812">Transmembrane</keyword>
<protein>
    <submittedName>
        <fullName evidence="10">ABC transporter permease</fullName>
    </submittedName>
</protein>
<evidence type="ECO:0000259" key="8">
    <source>
        <dbReference type="Pfam" id="PF02687"/>
    </source>
</evidence>
<feature type="transmembrane region" description="Helical" evidence="7">
    <location>
        <begin position="325"/>
        <end position="345"/>
    </location>
</feature>
<feature type="compositionally biased region" description="Gly residues" evidence="6">
    <location>
        <begin position="423"/>
        <end position="437"/>
    </location>
</feature>
<dbReference type="PANTHER" id="PTHR30572:SF9">
    <property type="entry name" value="ABC TRANSPORTER PERMEASE PROTEIN"/>
    <property type="match status" value="1"/>
</dbReference>
<dbReference type="PANTHER" id="PTHR30572">
    <property type="entry name" value="MEMBRANE COMPONENT OF TRANSPORTER-RELATED"/>
    <property type="match status" value="1"/>
</dbReference>
<comment type="caution">
    <text evidence="10">The sequence shown here is derived from an EMBL/GenBank/DDBJ whole genome shotgun (WGS) entry which is preliminary data.</text>
</comment>
<dbReference type="Pfam" id="PF12704">
    <property type="entry name" value="MacB_PCD"/>
    <property type="match status" value="1"/>
</dbReference>
<name>A0ABT7EBK4_9FIRM</name>
<dbReference type="InterPro" id="IPR025857">
    <property type="entry name" value="MacB_PCD"/>
</dbReference>
<feature type="transmembrane region" description="Helical" evidence="7">
    <location>
        <begin position="21"/>
        <end position="41"/>
    </location>
</feature>
<evidence type="ECO:0000256" key="3">
    <source>
        <dbReference type="ARBA" id="ARBA00022692"/>
    </source>
</evidence>
<dbReference type="Proteomes" id="UP001301012">
    <property type="component" value="Unassembled WGS sequence"/>
</dbReference>
<evidence type="ECO:0000259" key="9">
    <source>
        <dbReference type="Pfam" id="PF12704"/>
    </source>
</evidence>
<evidence type="ECO:0000256" key="5">
    <source>
        <dbReference type="ARBA" id="ARBA00023136"/>
    </source>
</evidence>
<dbReference type="RefSeq" id="WP_284133240.1">
    <property type="nucleotide sequence ID" value="NZ_JASKYM010000007.1"/>
</dbReference>
<evidence type="ECO:0000256" key="6">
    <source>
        <dbReference type="SAM" id="MobiDB-lite"/>
    </source>
</evidence>
<comment type="subcellular location">
    <subcellularLocation>
        <location evidence="1">Cell membrane</location>
        <topology evidence="1">Multi-pass membrane protein</topology>
    </subcellularLocation>
</comment>
<dbReference type="Pfam" id="PF02687">
    <property type="entry name" value="FtsX"/>
    <property type="match status" value="1"/>
</dbReference>
<sequence length="497" mass="54447">MIILNFVFRALKSLKERKGKTFIIFAIMFTACIVILASFSIQSATEAAAVLARQKLGAKVSLVVDHEKLMESQMKEQQDSQSGQRLRLEKPSIPLEYLDKLKDSEYIKNYLVSSTTSANVDGVTPVGNEDEDSNLTNDNMKMPMEMNSGDFTIKGVNNFNNEDKVNSSQMTVVDGKAITDKDLNTNVVMVDETLAKENSLKVGDEINITSTSNNSDEDNTTTTAKILGIYKYSSSIDEDAYRFTAMLPYNQIYAPYTLANKLKGATSTADSIEFNLQDPIDVDKFIKEGQKTSIDFDKYKLDGGDQAYKTMMGPIENVATFSKTMVTVVGIFAGVILSLVIMLSIKDRVNEIGIIMALGEKRVKIIAQFLSEIIIVLSVAICISSAFGNTISNVVGDILIQNEISTQQETTMGTPSFSQGQGSHQGRGGPSMSKGMGGFGSDREANVEVMDELNIKTKVSDIGNMSLWSLLIAIVATIIPASFIMRFNPKTILSKHN</sequence>
<evidence type="ECO:0000313" key="10">
    <source>
        <dbReference type="EMBL" id="MDK2564311.1"/>
    </source>
</evidence>
<evidence type="ECO:0000256" key="1">
    <source>
        <dbReference type="ARBA" id="ARBA00004651"/>
    </source>
</evidence>
<evidence type="ECO:0000256" key="4">
    <source>
        <dbReference type="ARBA" id="ARBA00022989"/>
    </source>
</evidence>
<feature type="region of interest" description="Disordered" evidence="6">
    <location>
        <begin position="121"/>
        <end position="140"/>
    </location>
</feature>
<evidence type="ECO:0000313" key="11">
    <source>
        <dbReference type="Proteomes" id="UP001301012"/>
    </source>
</evidence>
<keyword evidence="4 7" id="KW-1133">Transmembrane helix</keyword>